<feature type="transmembrane region" description="Helical" evidence="6">
    <location>
        <begin position="311"/>
        <end position="334"/>
    </location>
</feature>
<evidence type="ECO:0000313" key="9">
    <source>
        <dbReference type="Proteomes" id="UP000030528"/>
    </source>
</evidence>
<dbReference type="InterPro" id="IPR050327">
    <property type="entry name" value="Proton-linked_MCT"/>
</dbReference>
<dbReference type="RefSeq" id="WP_026801232.1">
    <property type="nucleotide sequence ID" value="NZ_AULI01000014.1"/>
</dbReference>
<evidence type="ECO:0000256" key="3">
    <source>
        <dbReference type="ARBA" id="ARBA00022692"/>
    </source>
</evidence>
<dbReference type="Proteomes" id="UP000030528">
    <property type="component" value="Unassembled WGS sequence"/>
</dbReference>
<feature type="transmembrane region" description="Helical" evidence="6">
    <location>
        <begin position="229"/>
        <end position="248"/>
    </location>
</feature>
<feature type="transmembrane region" description="Helical" evidence="6">
    <location>
        <begin position="115"/>
        <end position="135"/>
    </location>
</feature>
<reference evidence="8 9" key="1">
    <citation type="submission" date="2013-08" db="EMBL/GenBank/DDBJ databases">
        <authorList>
            <person name="Huang J."/>
            <person name="Wang G."/>
        </authorList>
    </citation>
    <scope>NUCLEOTIDE SEQUENCE [LARGE SCALE GENOMIC DNA]</scope>
    <source>
        <strain evidence="8 9">JSM 076056</strain>
    </source>
</reference>
<comment type="caution">
    <text evidence="8">The sequence shown here is derived from an EMBL/GenBank/DDBJ whole genome shotgun (WGS) entry which is preliminary data.</text>
</comment>
<feature type="transmembrane region" description="Helical" evidence="6">
    <location>
        <begin position="147"/>
        <end position="165"/>
    </location>
</feature>
<feature type="transmembrane region" description="Helical" evidence="6">
    <location>
        <begin position="12"/>
        <end position="32"/>
    </location>
</feature>
<keyword evidence="5 6" id="KW-0472">Membrane</keyword>
<sequence length="493" mass="54790">MNNKETTHYPPVQPPFFYGWVIVMIAGLGVFFSGPGQTYSVSIFIDSYISEFNYSRTYVSGLYSTATLGAGLTLFLVGRLVDRFGQRVMMAIAGTLLALACFWNGFILGPFMMFLGFYMLRLFGQGSLTLIPNTLVPQWFIQKRGRALSVMAIGGFLSSALLPPLNNWLIDAYGWRVTWFVWGAALAVIFVPLTVWLVRNQPLQIGERPDGGSAKRLSIQNPFLYRPRMAWTFVVSLLTTVVAFTFPLDQTFDQVWIVSVRLGFTAFTVVSFLYVIKGMVSSHEVDRGEEEQQVEINETSWRLNEAIRTKAFWFILFCVSLPALVNTGVTFHLVSLMGEKELGDGLAALILSLMAIVGFPVTFFVGYLVDRIEVRYVLALTFTGHVLALVLLLGVSTTTGAIVYGVVWGIVNGFERIVLSIVWPNYFGREHLGSIKGVAQTVMVLGSAFGPLPFGAFFDWYGGYQEILLVMLLFPAIAALLSLLAKKPAYETL</sequence>
<evidence type="ECO:0000256" key="6">
    <source>
        <dbReference type="SAM" id="Phobius"/>
    </source>
</evidence>
<evidence type="ECO:0000256" key="5">
    <source>
        <dbReference type="ARBA" id="ARBA00023136"/>
    </source>
</evidence>
<dbReference type="InterPro" id="IPR011701">
    <property type="entry name" value="MFS"/>
</dbReference>
<keyword evidence="2" id="KW-0813">Transport</keyword>
<comment type="subcellular location">
    <subcellularLocation>
        <location evidence="1">Cell membrane</location>
        <topology evidence="1">Multi-pass membrane protein</topology>
    </subcellularLocation>
</comment>
<dbReference type="AlphaFoldDB" id="A0A0A5GH81"/>
<keyword evidence="4 6" id="KW-1133">Transmembrane helix</keyword>
<feature type="transmembrane region" description="Helical" evidence="6">
    <location>
        <begin position="376"/>
        <end position="395"/>
    </location>
</feature>
<feature type="transmembrane region" description="Helical" evidence="6">
    <location>
        <begin position="177"/>
        <end position="198"/>
    </location>
</feature>
<keyword evidence="9" id="KW-1185">Reference proteome</keyword>
<evidence type="ECO:0000256" key="4">
    <source>
        <dbReference type="ARBA" id="ARBA00022989"/>
    </source>
</evidence>
<gene>
    <name evidence="8" type="ORF">N781_07170</name>
</gene>
<dbReference type="PANTHER" id="PTHR11360:SF308">
    <property type="entry name" value="BLL3089 PROTEIN"/>
    <property type="match status" value="1"/>
</dbReference>
<evidence type="ECO:0000313" key="8">
    <source>
        <dbReference type="EMBL" id="KGX90563.1"/>
    </source>
</evidence>
<protein>
    <submittedName>
        <fullName evidence="8">MFS transporter</fullName>
    </submittedName>
</protein>
<dbReference type="InterPro" id="IPR020846">
    <property type="entry name" value="MFS_dom"/>
</dbReference>
<dbReference type="InterPro" id="IPR036259">
    <property type="entry name" value="MFS_trans_sf"/>
</dbReference>
<feature type="transmembrane region" description="Helical" evidence="6">
    <location>
        <begin position="346"/>
        <end position="369"/>
    </location>
</feature>
<keyword evidence="3 6" id="KW-0812">Transmembrane</keyword>
<feature type="transmembrane region" description="Helical" evidence="6">
    <location>
        <begin position="88"/>
        <end position="109"/>
    </location>
</feature>
<accession>A0A0A5GH81</accession>
<feature type="transmembrane region" description="Helical" evidence="6">
    <location>
        <begin position="62"/>
        <end position="81"/>
    </location>
</feature>
<proteinExistence type="predicted"/>
<evidence type="ECO:0000259" key="7">
    <source>
        <dbReference type="PROSITE" id="PS50850"/>
    </source>
</evidence>
<feature type="transmembrane region" description="Helical" evidence="6">
    <location>
        <begin position="254"/>
        <end position="276"/>
    </location>
</feature>
<dbReference type="PANTHER" id="PTHR11360">
    <property type="entry name" value="MONOCARBOXYLATE TRANSPORTER"/>
    <property type="match status" value="1"/>
</dbReference>
<dbReference type="PROSITE" id="PS50850">
    <property type="entry name" value="MFS"/>
    <property type="match status" value="1"/>
</dbReference>
<feature type="domain" description="Major facilitator superfamily (MFS) profile" evidence="7">
    <location>
        <begin position="22"/>
        <end position="490"/>
    </location>
</feature>
<organism evidence="8 9">
    <name type="scientific">Pontibacillus halophilus JSM 076056 = DSM 19796</name>
    <dbReference type="NCBI Taxonomy" id="1385510"/>
    <lineage>
        <taxon>Bacteria</taxon>
        <taxon>Bacillati</taxon>
        <taxon>Bacillota</taxon>
        <taxon>Bacilli</taxon>
        <taxon>Bacillales</taxon>
        <taxon>Bacillaceae</taxon>
        <taxon>Pontibacillus</taxon>
    </lineage>
</organism>
<name>A0A0A5GH81_9BACI</name>
<dbReference type="Pfam" id="PF07690">
    <property type="entry name" value="MFS_1"/>
    <property type="match status" value="1"/>
</dbReference>
<dbReference type="Gene3D" id="1.20.1250.20">
    <property type="entry name" value="MFS general substrate transporter like domains"/>
    <property type="match status" value="2"/>
</dbReference>
<dbReference type="eggNOG" id="COG2807">
    <property type="taxonomic scope" value="Bacteria"/>
</dbReference>
<evidence type="ECO:0000256" key="2">
    <source>
        <dbReference type="ARBA" id="ARBA00022448"/>
    </source>
</evidence>
<feature type="transmembrane region" description="Helical" evidence="6">
    <location>
        <begin position="467"/>
        <end position="485"/>
    </location>
</feature>
<dbReference type="EMBL" id="AVPE01000014">
    <property type="protein sequence ID" value="KGX90563.1"/>
    <property type="molecule type" value="Genomic_DNA"/>
</dbReference>
<dbReference type="SUPFAM" id="SSF103473">
    <property type="entry name" value="MFS general substrate transporter"/>
    <property type="match status" value="1"/>
</dbReference>
<dbReference type="GO" id="GO:0005886">
    <property type="term" value="C:plasma membrane"/>
    <property type="evidence" value="ECO:0007669"/>
    <property type="project" value="UniProtKB-SubCell"/>
</dbReference>
<evidence type="ECO:0000256" key="1">
    <source>
        <dbReference type="ARBA" id="ARBA00004651"/>
    </source>
</evidence>
<feature type="transmembrane region" description="Helical" evidence="6">
    <location>
        <begin position="438"/>
        <end position="461"/>
    </location>
</feature>
<feature type="transmembrane region" description="Helical" evidence="6">
    <location>
        <begin position="401"/>
        <end position="426"/>
    </location>
</feature>
<dbReference type="STRING" id="1385510.GCA_000425205_02969"/>
<dbReference type="GO" id="GO:0022857">
    <property type="term" value="F:transmembrane transporter activity"/>
    <property type="evidence" value="ECO:0007669"/>
    <property type="project" value="InterPro"/>
</dbReference>